<dbReference type="Pfam" id="PF02945">
    <property type="entry name" value="Endonuclease_7"/>
    <property type="match status" value="1"/>
</dbReference>
<evidence type="ECO:0008006" key="3">
    <source>
        <dbReference type="Google" id="ProtNLM"/>
    </source>
</evidence>
<gene>
    <name evidence="1" type="ORF">BMW22_15640</name>
</gene>
<dbReference type="SUPFAM" id="SSF54060">
    <property type="entry name" value="His-Me finger endonucleases"/>
    <property type="match status" value="1"/>
</dbReference>
<name>A0A1L3ZB72_RHILE</name>
<dbReference type="Gene3D" id="3.40.1800.10">
    <property type="entry name" value="His-Me finger endonucleases"/>
    <property type="match status" value="1"/>
</dbReference>
<dbReference type="AlphaFoldDB" id="A0A1L3ZB72"/>
<dbReference type="InterPro" id="IPR038563">
    <property type="entry name" value="Endonuclease_7_sf"/>
</dbReference>
<accession>A0A1L3ZB72</accession>
<sequence length="122" mass="14298">MREWNAKNLDKVRDRHRTYKRKNPEKFRDSQLRTNFGISSRKYDEMLAEQGEKCAACRTPQPQLKRRLAVDHCHSSGQVRGLLCSNCNTALGLTRDDPLILEGLISYLKITRTDQQEKRHEK</sequence>
<protein>
    <recommendedName>
        <fullName evidence="3">Recombination endonuclease VII</fullName>
    </recommendedName>
</protein>
<organism evidence="1 2">
    <name type="scientific">Rhizobium leguminosarum</name>
    <dbReference type="NCBI Taxonomy" id="384"/>
    <lineage>
        <taxon>Bacteria</taxon>
        <taxon>Pseudomonadati</taxon>
        <taxon>Pseudomonadota</taxon>
        <taxon>Alphaproteobacteria</taxon>
        <taxon>Hyphomicrobiales</taxon>
        <taxon>Rhizobiaceae</taxon>
        <taxon>Rhizobium/Agrobacterium group</taxon>
        <taxon>Rhizobium</taxon>
    </lineage>
</organism>
<evidence type="ECO:0000313" key="1">
    <source>
        <dbReference type="EMBL" id="API52857.1"/>
    </source>
</evidence>
<dbReference type="Proteomes" id="UP000183050">
    <property type="component" value="Chromosome"/>
</dbReference>
<evidence type="ECO:0000313" key="2">
    <source>
        <dbReference type="Proteomes" id="UP000183050"/>
    </source>
</evidence>
<proteinExistence type="predicted"/>
<dbReference type="InterPro" id="IPR044925">
    <property type="entry name" value="His-Me_finger_sf"/>
</dbReference>
<dbReference type="EMBL" id="CP018228">
    <property type="protein sequence ID" value="API52857.1"/>
    <property type="molecule type" value="Genomic_DNA"/>
</dbReference>
<dbReference type="InterPro" id="IPR004211">
    <property type="entry name" value="Endonuclease_7"/>
</dbReference>
<reference evidence="1 2" key="1">
    <citation type="submission" date="2016-11" db="EMBL/GenBank/DDBJ databases">
        <title>Rhizobium leguminosarum bv. viciae strain Vaf12 isolated from Vavilovia formosa root nodules from Russia, Dagestan.</title>
        <authorList>
            <person name="Kimeklis A."/>
        </authorList>
    </citation>
    <scope>NUCLEOTIDE SEQUENCE [LARGE SCALE GENOMIC DNA]</scope>
    <source>
        <strain evidence="1 2">Vaf-108</strain>
    </source>
</reference>